<gene>
    <name evidence="1" type="ORF">K488DRAFT_84816</name>
</gene>
<accession>A0ACB8QNV2</accession>
<sequence length="494" mass="55401">MEKDADGFYTADAAKPSASRALHLYFKTQWFTAESKSESVPSEATEWQKDPEVAATDLIKSDYEVMVTLADQQLDPSSPLYSVRTFEELGLHADLLKGIYDMKFTKPSKIQERALPLLLRDPHQLNLPLDSPSNFIGQSQSGTGKTAAFVLTMLSRVDFSLQKPQALCLAPSRELARQIMTVVASMGKFTEVQTEYAIKDYLPRDAKHISAQVIVGTPGTMTDLVRRRVIDVSNVKVFVLDEADQMLDTDGLGDQTLRVKNMLPKRGVQIVLFSATFPEHVRTFADKFAPNANKIELQRNEIAVDSVRQLYMDCGDATKKYEVLVSLYKCLTVGQSIIFCTRRDTADEIARRMIADGHRVASLHGAKEASDRDHIIDGFRDGKEKVLITTNVVARGIDIPQVNMVVNYDLPLLNERQDHRGSAPDSKIDVEIYIHRIGRTGRFGRKGIAINFVHNRQSWQDIQAIEAVTGKPITRVKTDDLDEMEETLKKVSKN</sequence>
<reference evidence="1" key="1">
    <citation type="submission" date="2021-02" db="EMBL/GenBank/DDBJ databases">
        <authorList>
            <consortium name="DOE Joint Genome Institute"/>
            <person name="Ahrendt S."/>
            <person name="Looney B.P."/>
            <person name="Miyauchi S."/>
            <person name="Morin E."/>
            <person name="Drula E."/>
            <person name="Courty P.E."/>
            <person name="Chicoki N."/>
            <person name="Fauchery L."/>
            <person name="Kohler A."/>
            <person name="Kuo A."/>
            <person name="Labutti K."/>
            <person name="Pangilinan J."/>
            <person name="Lipzen A."/>
            <person name="Riley R."/>
            <person name="Andreopoulos W."/>
            <person name="He G."/>
            <person name="Johnson J."/>
            <person name="Barry K.W."/>
            <person name="Grigoriev I.V."/>
            <person name="Nagy L."/>
            <person name="Hibbett D."/>
            <person name="Henrissat B."/>
            <person name="Matheny P.B."/>
            <person name="Labbe J."/>
            <person name="Martin F."/>
        </authorList>
    </citation>
    <scope>NUCLEOTIDE SEQUENCE</scope>
    <source>
        <strain evidence="1">EC-137</strain>
    </source>
</reference>
<dbReference type="Proteomes" id="UP000814128">
    <property type="component" value="Unassembled WGS sequence"/>
</dbReference>
<proteinExistence type="predicted"/>
<name>A0ACB8QNV2_9AGAM</name>
<dbReference type="EMBL" id="MU273517">
    <property type="protein sequence ID" value="KAI0033536.1"/>
    <property type="molecule type" value="Genomic_DNA"/>
</dbReference>
<protein>
    <submittedName>
        <fullName evidence="1">DEAD-domain-containing protein</fullName>
    </submittedName>
</protein>
<reference evidence="1" key="2">
    <citation type="journal article" date="2022" name="New Phytol.">
        <title>Evolutionary transition to the ectomycorrhizal habit in the genomes of a hyperdiverse lineage of mushroom-forming fungi.</title>
        <authorList>
            <person name="Looney B."/>
            <person name="Miyauchi S."/>
            <person name="Morin E."/>
            <person name="Drula E."/>
            <person name="Courty P.E."/>
            <person name="Kohler A."/>
            <person name="Kuo A."/>
            <person name="LaButti K."/>
            <person name="Pangilinan J."/>
            <person name="Lipzen A."/>
            <person name="Riley R."/>
            <person name="Andreopoulos W."/>
            <person name="He G."/>
            <person name="Johnson J."/>
            <person name="Nolan M."/>
            <person name="Tritt A."/>
            <person name="Barry K.W."/>
            <person name="Grigoriev I.V."/>
            <person name="Nagy L.G."/>
            <person name="Hibbett D."/>
            <person name="Henrissat B."/>
            <person name="Matheny P.B."/>
            <person name="Labbe J."/>
            <person name="Martin F.M."/>
        </authorList>
    </citation>
    <scope>NUCLEOTIDE SEQUENCE</scope>
    <source>
        <strain evidence="1">EC-137</strain>
    </source>
</reference>
<organism evidence="1 2">
    <name type="scientific">Vararia minispora EC-137</name>
    <dbReference type="NCBI Taxonomy" id="1314806"/>
    <lineage>
        <taxon>Eukaryota</taxon>
        <taxon>Fungi</taxon>
        <taxon>Dikarya</taxon>
        <taxon>Basidiomycota</taxon>
        <taxon>Agaricomycotina</taxon>
        <taxon>Agaricomycetes</taxon>
        <taxon>Russulales</taxon>
        <taxon>Lachnocladiaceae</taxon>
        <taxon>Vararia</taxon>
    </lineage>
</organism>
<evidence type="ECO:0000313" key="1">
    <source>
        <dbReference type="EMBL" id="KAI0033536.1"/>
    </source>
</evidence>
<keyword evidence="2" id="KW-1185">Reference proteome</keyword>
<evidence type="ECO:0000313" key="2">
    <source>
        <dbReference type="Proteomes" id="UP000814128"/>
    </source>
</evidence>
<comment type="caution">
    <text evidence="1">The sequence shown here is derived from an EMBL/GenBank/DDBJ whole genome shotgun (WGS) entry which is preliminary data.</text>
</comment>